<evidence type="ECO:0000313" key="2">
    <source>
        <dbReference type="EMBL" id="CAH2032345.1"/>
    </source>
</evidence>
<dbReference type="RefSeq" id="WP_305733101.1">
    <property type="nucleotide sequence ID" value="NZ_OW150024.1"/>
</dbReference>
<accession>A0ABM9DD98</accession>
<name>A0ABM9DD98_9BACT</name>
<dbReference type="InterPro" id="IPR005835">
    <property type="entry name" value="NTP_transferase_dom"/>
</dbReference>
<dbReference type="InterPro" id="IPR050486">
    <property type="entry name" value="Mannose-1P_guanyltransferase"/>
</dbReference>
<sequence>MMAIILAGGLGTRLKPFTVTIPKPLLPLGNVPILEVVVQQLSAAGVKRIVLTLGHMAPFFTAFLDSWAPENVKIEYCIEKSPLGTAGSLALIQDLEDDFIVMNGDILTTLDFGDLFSVHMEKNAWGTIALSRRDVNIDYGVVESTEDNLLKSYIEKPSMPYYVSMGINVLTRRCLEYIPAGQKFDMPQLMSAMKDAGRSVVCYKTDCYWQDIGRFDDYQQASEDFDKAPERFMPQSKGA</sequence>
<evidence type="ECO:0000313" key="3">
    <source>
        <dbReference type="Proteomes" id="UP001295463"/>
    </source>
</evidence>
<feature type="domain" description="Nucleotidyl transferase" evidence="1">
    <location>
        <begin position="3"/>
        <end position="225"/>
    </location>
</feature>
<dbReference type="InterPro" id="IPR029044">
    <property type="entry name" value="Nucleotide-diphossugar_trans"/>
</dbReference>
<dbReference type="Proteomes" id="UP001295463">
    <property type="component" value="Chromosome"/>
</dbReference>
<gene>
    <name evidence="2" type="ORF">GEAMG1_2509</name>
</gene>
<dbReference type="Pfam" id="PF00483">
    <property type="entry name" value="NTP_transferase"/>
    <property type="match status" value="1"/>
</dbReference>
<dbReference type="PANTHER" id="PTHR22572">
    <property type="entry name" value="SUGAR-1-PHOSPHATE GUANYL TRANSFERASE"/>
    <property type="match status" value="1"/>
</dbReference>
<dbReference type="EMBL" id="OW150024">
    <property type="protein sequence ID" value="CAH2032345.1"/>
    <property type="molecule type" value="Genomic_DNA"/>
</dbReference>
<reference evidence="2 3" key="1">
    <citation type="submission" date="2022-03" db="EMBL/GenBank/DDBJ databases">
        <authorList>
            <person name="Koch H."/>
        </authorList>
    </citation>
    <scope>NUCLEOTIDE SEQUENCE [LARGE SCALE GENOMIC DNA]</scope>
    <source>
        <strain evidence="2 3">G1</strain>
    </source>
</reference>
<dbReference type="Gene3D" id="3.90.550.10">
    <property type="entry name" value="Spore Coat Polysaccharide Biosynthesis Protein SpsA, Chain A"/>
    <property type="match status" value="1"/>
</dbReference>
<evidence type="ECO:0000259" key="1">
    <source>
        <dbReference type="Pfam" id="PF00483"/>
    </source>
</evidence>
<dbReference type="SUPFAM" id="SSF53448">
    <property type="entry name" value="Nucleotide-diphospho-sugar transferases"/>
    <property type="match status" value="1"/>
</dbReference>
<proteinExistence type="predicted"/>
<protein>
    <submittedName>
        <fullName evidence="2">Nucleoside-diphosphate-sugar pyrophosphorylase</fullName>
    </submittedName>
</protein>
<organism evidence="2 3">
    <name type="scientific">Trichlorobacter ammonificans</name>
    <dbReference type="NCBI Taxonomy" id="2916410"/>
    <lineage>
        <taxon>Bacteria</taxon>
        <taxon>Pseudomonadati</taxon>
        <taxon>Thermodesulfobacteriota</taxon>
        <taxon>Desulfuromonadia</taxon>
        <taxon>Geobacterales</taxon>
        <taxon>Geobacteraceae</taxon>
        <taxon>Trichlorobacter</taxon>
    </lineage>
</organism>
<keyword evidence="3" id="KW-1185">Reference proteome</keyword>